<comment type="caution">
    <text evidence="1">The sequence shown here is derived from an EMBL/GenBank/DDBJ whole genome shotgun (WGS) entry which is preliminary data.</text>
</comment>
<dbReference type="EMBL" id="JBBWUH010000005">
    <property type="protein sequence ID" value="KAK8167036.1"/>
    <property type="molecule type" value="Genomic_DNA"/>
</dbReference>
<protein>
    <submittedName>
        <fullName evidence="1">Uncharacterized protein</fullName>
    </submittedName>
</protein>
<dbReference type="Proteomes" id="UP001456524">
    <property type="component" value="Unassembled WGS sequence"/>
</dbReference>
<proteinExistence type="predicted"/>
<name>A0ABR1XV49_9PEZI</name>
<evidence type="ECO:0000313" key="1">
    <source>
        <dbReference type="EMBL" id="KAK8167036.1"/>
    </source>
</evidence>
<accession>A0ABR1XV49</accession>
<keyword evidence="2" id="KW-1185">Reference proteome</keyword>
<organism evidence="1 2">
    <name type="scientific">Phyllosticta citrichinensis</name>
    <dbReference type="NCBI Taxonomy" id="1130410"/>
    <lineage>
        <taxon>Eukaryota</taxon>
        <taxon>Fungi</taxon>
        <taxon>Dikarya</taxon>
        <taxon>Ascomycota</taxon>
        <taxon>Pezizomycotina</taxon>
        <taxon>Dothideomycetes</taxon>
        <taxon>Dothideomycetes incertae sedis</taxon>
        <taxon>Botryosphaeriales</taxon>
        <taxon>Phyllostictaceae</taxon>
        <taxon>Phyllosticta</taxon>
    </lineage>
</organism>
<reference evidence="1 2" key="1">
    <citation type="journal article" date="2022" name="G3 (Bethesda)">
        <title>Enemy or ally: a genomic approach to elucidate the lifestyle of Phyllosticta citrichinaensis.</title>
        <authorList>
            <person name="Buijs V.A."/>
            <person name="Groenewald J.Z."/>
            <person name="Haridas S."/>
            <person name="LaButti K.M."/>
            <person name="Lipzen A."/>
            <person name="Martin F.M."/>
            <person name="Barry K."/>
            <person name="Grigoriev I.V."/>
            <person name="Crous P.W."/>
            <person name="Seidl M.F."/>
        </authorList>
    </citation>
    <scope>NUCLEOTIDE SEQUENCE [LARGE SCALE GENOMIC DNA]</scope>
    <source>
        <strain evidence="1 2">CBS 129764</strain>
    </source>
</reference>
<sequence>MQPHSFDHQPVHLEDVPFWMRSIDDTMGRLQDLIIRTSPEDPPPIYTLRCASKTSTHSTLLERLAASLEAHDYLELPDELPIPCQPNPGDFETRGQFLNAVAAQLNLAKLGLQFHTVHLLLEDDFKTQLHPNTGYRKWPEIQELIASEPYAEFEFEYTLRPLGHDEISLLESQTATLDMVTRICAMEREKEQRMEGFIGALLADMSDGSKVDDKACGGDQGEVD</sequence>
<gene>
    <name evidence="1" type="ORF">IWX90DRAFT_232780</name>
</gene>
<evidence type="ECO:0000313" key="2">
    <source>
        <dbReference type="Proteomes" id="UP001456524"/>
    </source>
</evidence>